<sequence>MIAVLPLLPGIAVAKTGLAPHATQLTISSSSMNQAVSIVLGLTLIAVIPGMLVAMTSFTRTIVVLSLLRHAIGMQDTPPNSVLVVLAAFLTLLSMSPTFDKLDQEVITPVTQQRLATPKALARGGDIMKEYMLSRVNETDMVFVLELSGKPLPDDAASIGLAHVVPAFLLGELRRAFQIGFVIFLPFLLVDLIVSSVLMSMGMMMVPPVSIALPIKILMFILMDGWTLVARAILSDGV</sequence>
<comment type="similarity">
    <text evidence="1 6">Belongs to the FliP/MopC/SpaP family.</text>
</comment>
<dbReference type="InterPro" id="IPR005838">
    <property type="entry name" value="T3SS_IM_P"/>
</dbReference>
<dbReference type="Pfam" id="PF00813">
    <property type="entry name" value="FliP"/>
    <property type="match status" value="1"/>
</dbReference>
<keyword evidence="6" id="KW-1005">Bacterial flagellum biogenesis</keyword>
<accession>A0A918P621</accession>
<evidence type="ECO:0000256" key="1">
    <source>
        <dbReference type="ARBA" id="ARBA00006257"/>
    </source>
</evidence>
<dbReference type="InterPro" id="IPR005837">
    <property type="entry name" value="FliP"/>
</dbReference>
<protein>
    <recommendedName>
        <fullName evidence="6">Flagellar biosynthetic protein FliP</fullName>
    </recommendedName>
</protein>
<name>A0A918P621_9NEIS</name>
<keyword evidence="8" id="KW-1185">Reference proteome</keyword>
<feature type="transmembrane region" description="Helical" evidence="6">
    <location>
        <begin position="80"/>
        <end position="99"/>
    </location>
</feature>
<feature type="transmembrane region" description="Helical" evidence="6">
    <location>
        <begin position="38"/>
        <end position="68"/>
    </location>
</feature>
<keyword evidence="7" id="KW-0282">Flagellum</keyword>
<dbReference type="PROSITE" id="PS01061">
    <property type="entry name" value="FLIP_2"/>
    <property type="match status" value="1"/>
</dbReference>
<dbReference type="EMBL" id="BMYX01000027">
    <property type="protein sequence ID" value="GGY28921.1"/>
    <property type="molecule type" value="Genomic_DNA"/>
</dbReference>
<organism evidence="7 8">
    <name type="scientific">Paludibacterium paludis</name>
    <dbReference type="NCBI Taxonomy" id="1225769"/>
    <lineage>
        <taxon>Bacteria</taxon>
        <taxon>Pseudomonadati</taxon>
        <taxon>Pseudomonadota</taxon>
        <taxon>Betaproteobacteria</taxon>
        <taxon>Neisseriales</taxon>
        <taxon>Chromobacteriaceae</taxon>
        <taxon>Paludibacterium</taxon>
    </lineage>
</organism>
<keyword evidence="2 6" id="KW-1003">Cell membrane</keyword>
<keyword evidence="7" id="KW-0966">Cell projection</keyword>
<keyword evidence="6" id="KW-1006">Bacterial flagellum protein export</keyword>
<keyword evidence="4 6" id="KW-1133">Transmembrane helix</keyword>
<evidence type="ECO:0000256" key="5">
    <source>
        <dbReference type="ARBA" id="ARBA00023136"/>
    </source>
</evidence>
<keyword evidence="6" id="KW-0653">Protein transport</keyword>
<feature type="transmembrane region" description="Helical" evidence="6">
    <location>
        <begin position="211"/>
        <end position="234"/>
    </location>
</feature>
<keyword evidence="6" id="KW-0813">Transport</keyword>
<evidence type="ECO:0000256" key="3">
    <source>
        <dbReference type="ARBA" id="ARBA00022692"/>
    </source>
</evidence>
<reference evidence="7" key="1">
    <citation type="journal article" date="2014" name="Int. J. Syst. Evol. Microbiol.">
        <title>Complete genome sequence of Corynebacterium casei LMG S-19264T (=DSM 44701T), isolated from a smear-ripened cheese.</title>
        <authorList>
            <consortium name="US DOE Joint Genome Institute (JGI-PGF)"/>
            <person name="Walter F."/>
            <person name="Albersmeier A."/>
            <person name="Kalinowski J."/>
            <person name="Ruckert C."/>
        </authorList>
    </citation>
    <scope>NUCLEOTIDE SEQUENCE</scope>
    <source>
        <strain evidence="7">KCTC 32182</strain>
    </source>
</reference>
<evidence type="ECO:0000313" key="7">
    <source>
        <dbReference type="EMBL" id="GGY28921.1"/>
    </source>
</evidence>
<keyword evidence="7" id="KW-0969">Cilium</keyword>
<comment type="subcellular location">
    <subcellularLocation>
        <location evidence="6">Cell membrane</location>
        <topology evidence="6">Multi-pass membrane protein</topology>
    </subcellularLocation>
    <subcellularLocation>
        <location evidence="6">Bacterial flagellum basal body</location>
    </subcellularLocation>
</comment>
<dbReference type="GO" id="GO:0009425">
    <property type="term" value="C:bacterial-type flagellum basal body"/>
    <property type="evidence" value="ECO:0007669"/>
    <property type="project" value="UniProtKB-SubCell"/>
</dbReference>
<proteinExistence type="inferred from homology"/>
<dbReference type="GO" id="GO:0009306">
    <property type="term" value="P:protein secretion"/>
    <property type="evidence" value="ECO:0007669"/>
    <property type="project" value="UniProtKB-UniRule"/>
</dbReference>
<keyword evidence="5 6" id="KW-0472">Membrane</keyword>
<evidence type="ECO:0000256" key="2">
    <source>
        <dbReference type="ARBA" id="ARBA00022475"/>
    </source>
</evidence>
<comment type="caution">
    <text evidence="7">The sequence shown here is derived from an EMBL/GenBank/DDBJ whole genome shotgun (WGS) entry which is preliminary data.</text>
</comment>
<dbReference type="AlphaFoldDB" id="A0A918P621"/>
<dbReference type="PANTHER" id="PTHR30587:SF2">
    <property type="entry name" value="SURFACE PRESENTATION OF ANTIGENS PROTEIN SPAP"/>
    <property type="match status" value="1"/>
</dbReference>
<reference evidence="7" key="2">
    <citation type="submission" date="2020-09" db="EMBL/GenBank/DDBJ databases">
        <authorList>
            <person name="Sun Q."/>
            <person name="Kim S."/>
        </authorList>
    </citation>
    <scope>NUCLEOTIDE SEQUENCE</scope>
    <source>
        <strain evidence="7">KCTC 32182</strain>
    </source>
</reference>
<dbReference type="NCBIfam" id="TIGR01103">
    <property type="entry name" value="fliP"/>
    <property type="match status" value="1"/>
</dbReference>
<gene>
    <name evidence="6 7" type="primary">fliP</name>
    <name evidence="7" type="ORF">GCM10011289_35120</name>
</gene>
<dbReference type="Proteomes" id="UP000645257">
    <property type="component" value="Unassembled WGS sequence"/>
</dbReference>
<dbReference type="GO" id="GO:0005886">
    <property type="term" value="C:plasma membrane"/>
    <property type="evidence" value="ECO:0007669"/>
    <property type="project" value="UniProtKB-SubCell"/>
</dbReference>
<dbReference type="PRINTS" id="PR01302">
    <property type="entry name" value="TYPE3IMPPROT"/>
</dbReference>
<comment type="function">
    <text evidence="6">Plays a role in the flagellum-specific transport system.</text>
</comment>
<feature type="transmembrane region" description="Helical" evidence="6">
    <location>
        <begin position="176"/>
        <end position="199"/>
    </location>
</feature>
<evidence type="ECO:0000313" key="8">
    <source>
        <dbReference type="Proteomes" id="UP000645257"/>
    </source>
</evidence>
<evidence type="ECO:0000256" key="4">
    <source>
        <dbReference type="ARBA" id="ARBA00022989"/>
    </source>
</evidence>
<keyword evidence="3 6" id="KW-0812">Transmembrane</keyword>
<dbReference type="GO" id="GO:0044781">
    <property type="term" value="P:bacterial-type flagellum organization"/>
    <property type="evidence" value="ECO:0007669"/>
    <property type="project" value="UniProtKB-UniRule"/>
</dbReference>
<dbReference type="PANTHER" id="PTHR30587">
    <property type="entry name" value="FLAGELLAR BIOSYNTHETIC PROTEIN FLIP"/>
    <property type="match status" value="1"/>
</dbReference>
<evidence type="ECO:0000256" key="6">
    <source>
        <dbReference type="RuleBase" id="RU362069"/>
    </source>
</evidence>